<sequence length="318" mass="35603">MGRDVESWLTSCRVCPRQCGANRAEGTLGFCGEGAHLRVASIEAHFGEEPPISGEHGSGTVFFSGCTLQCDFCQNYQISRSHIGTIMTVAEVVQRLTDLSVARRIHNVNFVTPDHFLPHTIEIVQLLRARGIDLPIVYNLSGYERQETLHALEGYADIYLPDFKYADTRLGERLSHCRDYPSIALDAIAEMIRQQGILDVARSEHLTGTALRGVLVRHLILPGYIQNSLDALSMLFLEFGNTLPLSLMSQYSPVTPCPDPQLRRRITDEEFSLVYTHALELGFQTLFVQYPSDHALSSSEFLPDFSQSQPFKGNRRTA</sequence>
<dbReference type="PANTHER" id="PTHR43075">
    <property type="entry name" value="FORMATE LYASE ACTIVATING ENZYME, PUTATIVE (AFU_ORTHOLOGUE AFUA_2G15630)-RELATED"/>
    <property type="match status" value="1"/>
</dbReference>
<comment type="caution">
    <text evidence="7">The sequence shown here is derived from an EMBL/GenBank/DDBJ whole genome shotgun (WGS) entry which is preliminary data.</text>
</comment>
<dbReference type="Gene3D" id="3.20.20.70">
    <property type="entry name" value="Aldolase class I"/>
    <property type="match status" value="1"/>
</dbReference>
<accession>A0A9D5Q6I7</accession>
<evidence type="ECO:0000256" key="2">
    <source>
        <dbReference type="ARBA" id="ARBA00022723"/>
    </source>
</evidence>
<dbReference type="Proteomes" id="UP000649604">
    <property type="component" value="Unassembled WGS sequence"/>
</dbReference>
<dbReference type="PIRSF" id="PIRSF004869">
    <property type="entry name" value="PflX_prd"/>
    <property type="match status" value="1"/>
</dbReference>
<reference evidence="7" key="1">
    <citation type="submission" date="2019-11" db="EMBL/GenBank/DDBJ databases">
        <title>Microbial mats filling the niche in hypersaline microbial mats.</title>
        <authorList>
            <person name="Wong H.L."/>
            <person name="Macleod F.I."/>
            <person name="White R.A. III"/>
            <person name="Burns B.P."/>
        </authorList>
    </citation>
    <scope>NUCLEOTIDE SEQUENCE</scope>
    <source>
        <strain evidence="7">Rbin_158</strain>
    </source>
</reference>
<dbReference type="PANTHER" id="PTHR43075:SF1">
    <property type="entry name" value="FORMATE LYASE ACTIVATING ENZYME, PUTATIVE (AFU_ORTHOLOGUE AFUA_2G15630)-RELATED"/>
    <property type="match status" value="1"/>
</dbReference>
<keyword evidence="1 5" id="KW-0949">S-adenosyl-L-methionine</keyword>
<keyword evidence="2 5" id="KW-0479">Metal-binding</keyword>
<protein>
    <submittedName>
        <fullName evidence="7">Radical SAM protein</fullName>
    </submittedName>
</protein>
<dbReference type="InterPro" id="IPR040085">
    <property type="entry name" value="MJ0674-like"/>
</dbReference>
<evidence type="ECO:0000256" key="5">
    <source>
        <dbReference type="PIRSR" id="PIRSR004869-50"/>
    </source>
</evidence>
<evidence type="ECO:0000256" key="4">
    <source>
        <dbReference type="ARBA" id="ARBA00023014"/>
    </source>
</evidence>
<dbReference type="InterPro" id="IPR016431">
    <property type="entry name" value="Pyrv-formate_lyase-activ_prd"/>
</dbReference>
<feature type="binding site" evidence="5">
    <location>
        <position position="66"/>
    </location>
    <ligand>
        <name>[4Fe-4S] cluster</name>
        <dbReference type="ChEBI" id="CHEBI:49883"/>
        <note>4Fe-4S-S-AdoMet</note>
    </ligand>
</feature>
<gene>
    <name evidence="7" type="ORF">GF339_11925</name>
</gene>
<organism evidence="7 8">
    <name type="scientific">candidate division KSB3 bacterium</name>
    <dbReference type="NCBI Taxonomy" id="2044937"/>
    <lineage>
        <taxon>Bacteria</taxon>
        <taxon>candidate division KSB3</taxon>
    </lineage>
</organism>
<evidence type="ECO:0000259" key="6">
    <source>
        <dbReference type="Pfam" id="PF04055"/>
    </source>
</evidence>
<dbReference type="Pfam" id="PF04055">
    <property type="entry name" value="Radical_SAM"/>
    <property type="match status" value="1"/>
</dbReference>
<dbReference type="GO" id="GO:0003824">
    <property type="term" value="F:catalytic activity"/>
    <property type="evidence" value="ECO:0007669"/>
    <property type="project" value="InterPro"/>
</dbReference>
<dbReference type="InterPro" id="IPR058240">
    <property type="entry name" value="rSAM_sf"/>
</dbReference>
<dbReference type="InterPro" id="IPR013785">
    <property type="entry name" value="Aldolase_TIM"/>
</dbReference>
<dbReference type="CDD" id="cd01335">
    <property type="entry name" value="Radical_SAM"/>
    <property type="match status" value="1"/>
</dbReference>
<dbReference type="SUPFAM" id="SSF102114">
    <property type="entry name" value="Radical SAM enzymes"/>
    <property type="match status" value="1"/>
</dbReference>
<dbReference type="GO" id="GO:0051536">
    <property type="term" value="F:iron-sulfur cluster binding"/>
    <property type="evidence" value="ECO:0007669"/>
    <property type="project" value="UniProtKB-KW"/>
</dbReference>
<evidence type="ECO:0000256" key="3">
    <source>
        <dbReference type="ARBA" id="ARBA00023004"/>
    </source>
</evidence>
<dbReference type="EMBL" id="WJJP01000387">
    <property type="protein sequence ID" value="MBD3325287.1"/>
    <property type="molecule type" value="Genomic_DNA"/>
</dbReference>
<keyword evidence="4 5" id="KW-0411">Iron-sulfur</keyword>
<evidence type="ECO:0000313" key="8">
    <source>
        <dbReference type="Proteomes" id="UP000649604"/>
    </source>
</evidence>
<feature type="binding site" evidence="5">
    <location>
        <position position="73"/>
    </location>
    <ligand>
        <name>[4Fe-4S] cluster</name>
        <dbReference type="ChEBI" id="CHEBI:49883"/>
        <note>4Fe-4S-S-AdoMet</note>
    </ligand>
</feature>
<comment type="cofactor">
    <cofactor evidence="5">
        <name>[4Fe-4S] cluster</name>
        <dbReference type="ChEBI" id="CHEBI:49883"/>
    </cofactor>
    <text evidence="5">Binds 1 [4Fe-4S] cluster. The cluster is coordinated with 3 cysteines and an exchangeable S-adenosyl-L-methionine.</text>
</comment>
<evidence type="ECO:0000313" key="7">
    <source>
        <dbReference type="EMBL" id="MBD3325287.1"/>
    </source>
</evidence>
<keyword evidence="3 5" id="KW-0408">Iron</keyword>
<evidence type="ECO:0000256" key="1">
    <source>
        <dbReference type="ARBA" id="ARBA00022691"/>
    </source>
</evidence>
<feature type="binding site" evidence="5">
    <location>
        <position position="70"/>
    </location>
    <ligand>
        <name>[4Fe-4S] cluster</name>
        <dbReference type="ChEBI" id="CHEBI:49883"/>
        <note>4Fe-4S-S-AdoMet</note>
    </ligand>
</feature>
<dbReference type="GO" id="GO:0046872">
    <property type="term" value="F:metal ion binding"/>
    <property type="evidence" value="ECO:0007669"/>
    <property type="project" value="UniProtKB-KW"/>
</dbReference>
<dbReference type="AlphaFoldDB" id="A0A9D5Q6I7"/>
<dbReference type="InterPro" id="IPR007197">
    <property type="entry name" value="rSAM"/>
</dbReference>
<dbReference type="SFLD" id="SFLDG01099">
    <property type="entry name" value="Uncharacterised_Radical_SAM_Su"/>
    <property type="match status" value="1"/>
</dbReference>
<proteinExistence type="predicted"/>
<name>A0A9D5Q6I7_9BACT</name>
<dbReference type="SFLD" id="SFLDS00029">
    <property type="entry name" value="Radical_SAM"/>
    <property type="match status" value="1"/>
</dbReference>
<feature type="domain" description="Radical SAM core" evidence="6">
    <location>
        <begin position="61"/>
        <end position="188"/>
    </location>
</feature>